<dbReference type="Pfam" id="PF10312">
    <property type="entry name" value="Cactin_mid"/>
    <property type="match status" value="1"/>
</dbReference>
<comment type="caution">
    <text evidence="6">The sequence shown here is derived from an EMBL/GenBank/DDBJ whole genome shotgun (WGS) entry which is preliminary data.</text>
</comment>
<dbReference type="Proteomes" id="UP000799439">
    <property type="component" value="Unassembled WGS sequence"/>
</dbReference>
<dbReference type="GO" id="GO:0045292">
    <property type="term" value="P:mRNA cis splicing, via spliceosome"/>
    <property type="evidence" value="ECO:0007669"/>
    <property type="project" value="TreeGrafter"/>
</dbReference>
<dbReference type="GO" id="GO:0005737">
    <property type="term" value="C:cytoplasm"/>
    <property type="evidence" value="ECO:0007669"/>
    <property type="project" value="TreeGrafter"/>
</dbReference>
<evidence type="ECO:0000256" key="1">
    <source>
        <dbReference type="ARBA" id="ARBA00006895"/>
    </source>
</evidence>
<feature type="region of interest" description="Disordered" evidence="3">
    <location>
        <begin position="285"/>
        <end position="305"/>
    </location>
</feature>
<sequence>MSHNPKKRPAETQEEAWVADEDRFVLQQAKKKAALRIKSGRSRPIDLLAVALRTIDPSRNGFDDDDGDDDSLVVNPEAVFEGLGSTQLEELEKEIDTYLALEKNRSNYEYWQTMKVVCKDRRRESQSTHAGKSISSVAKDLDKILGPKTLKELESLEKQIKQKLRSNEPIDVDYWESLLKRLSVHKARALLRKVSQDVMGARTKELFREQEEAAARLSQDIMQKITAAGDSPAKINVANLDPESSLRIAPSDKMLPIIDCRQFEDNIRRDWDRVKKAGFVAGRSANATSGAKGSSKSQDVGSGSAAYEREVARGMGENEEVFAAEEVEAMTRRPPWADQYEPRKPRYFNRVQMGFEWNKYNQTHYDQDNPPPKVVQGYRFNIFYPDLIDNTKAPTYRIERENGRRKGQTFAPAGEDDTCVIRFIAGAPYQDLAFRIVDREWDYSAKRDRGFKSSFDKGILQLHFQFKKIFYRK</sequence>
<protein>
    <recommendedName>
        <fullName evidence="2">Splicing factor Cactin</fullName>
    </recommendedName>
</protein>
<dbReference type="Pfam" id="PF09732">
    <property type="entry name" value="CactinC_cactus"/>
    <property type="match status" value="1"/>
</dbReference>
<feature type="domain" description="Splicing factor cactin central" evidence="5">
    <location>
        <begin position="10"/>
        <end position="194"/>
    </location>
</feature>
<dbReference type="AlphaFoldDB" id="A0A9P4IXD0"/>
<evidence type="ECO:0000256" key="3">
    <source>
        <dbReference type="SAM" id="MobiDB-lite"/>
    </source>
</evidence>
<evidence type="ECO:0000313" key="6">
    <source>
        <dbReference type="EMBL" id="KAF2151657.1"/>
    </source>
</evidence>
<dbReference type="OrthoDB" id="265955at2759"/>
<dbReference type="InterPro" id="IPR019134">
    <property type="entry name" value="Cactin_C"/>
</dbReference>
<gene>
    <name evidence="6" type="ORF">K461DRAFT_286648</name>
</gene>
<accession>A0A9P4IXD0</accession>
<dbReference type="GO" id="GO:0005681">
    <property type="term" value="C:spliceosomal complex"/>
    <property type="evidence" value="ECO:0007669"/>
    <property type="project" value="TreeGrafter"/>
</dbReference>
<comment type="similarity">
    <text evidence="1">Belongs to the CACTIN family.</text>
</comment>
<dbReference type="InterPro" id="IPR018816">
    <property type="entry name" value="Cactin_central"/>
</dbReference>
<evidence type="ECO:0000259" key="5">
    <source>
        <dbReference type="Pfam" id="PF10312"/>
    </source>
</evidence>
<name>A0A9P4IXD0_9PEZI</name>
<feature type="domain" description="Splicing factor Cactin C-terminal" evidence="4">
    <location>
        <begin position="336"/>
        <end position="473"/>
    </location>
</feature>
<evidence type="ECO:0000259" key="4">
    <source>
        <dbReference type="Pfam" id="PF09732"/>
    </source>
</evidence>
<proteinExistence type="inferred from homology"/>
<dbReference type="EMBL" id="ML996087">
    <property type="protein sequence ID" value="KAF2151657.1"/>
    <property type="molecule type" value="Genomic_DNA"/>
</dbReference>
<keyword evidence="7" id="KW-1185">Reference proteome</keyword>
<dbReference type="PANTHER" id="PTHR21737">
    <property type="entry name" value="POLYGLUTAMINE BINDING PROTEIN 1/MARVEL MEMBRANE-ASSOCIATING DOMAIN CONTAINING 3"/>
    <property type="match status" value="1"/>
</dbReference>
<evidence type="ECO:0000313" key="7">
    <source>
        <dbReference type="Proteomes" id="UP000799439"/>
    </source>
</evidence>
<feature type="compositionally biased region" description="Polar residues" evidence="3">
    <location>
        <begin position="285"/>
        <end position="301"/>
    </location>
</feature>
<organism evidence="6 7">
    <name type="scientific">Myriangium duriaei CBS 260.36</name>
    <dbReference type="NCBI Taxonomy" id="1168546"/>
    <lineage>
        <taxon>Eukaryota</taxon>
        <taxon>Fungi</taxon>
        <taxon>Dikarya</taxon>
        <taxon>Ascomycota</taxon>
        <taxon>Pezizomycotina</taxon>
        <taxon>Dothideomycetes</taxon>
        <taxon>Dothideomycetidae</taxon>
        <taxon>Myriangiales</taxon>
        <taxon>Myriangiaceae</taxon>
        <taxon>Myriangium</taxon>
    </lineage>
</organism>
<evidence type="ECO:0000256" key="2">
    <source>
        <dbReference type="ARBA" id="ARBA00034534"/>
    </source>
</evidence>
<dbReference type="PANTHER" id="PTHR21737:SF4">
    <property type="entry name" value="SPLICING FACTOR CACTIN"/>
    <property type="match status" value="1"/>
</dbReference>
<dbReference type="SMART" id="SM01050">
    <property type="entry name" value="CactinC_cactus"/>
    <property type="match status" value="1"/>
</dbReference>
<reference evidence="6" key="1">
    <citation type="journal article" date="2020" name="Stud. Mycol.">
        <title>101 Dothideomycetes genomes: a test case for predicting lifestyles and emergence of pathogens.</title>
        <authorList>
            <person name="Haridas S."/>
            <person name="Albert R."/>
            <person name="Binder M."/>
            <person name="Bloem J."/>
            <person name="Labutti K."/>
            <person name="Salamov A."/>
            <person name="Andreopoulos B."/>
            <person name="Baker S."/>
            <person name="Barry K."/>
            <person name="Bills G."/>
            <person name="Bluhm B."/>
            <person name="Cannon C."/>
            <person name="Castanera R."/>
            <person name="Culley D."/>
            <person name="Daum C."/>
            <person name="Ezra D."/>
            <person name="Gonzalez J."/>
            <person name="Henrissat B."/>
            <person name="Kuo A."/>
            <person name="Liang C."/>
            <person name="Lipzen A."/>
            <person name="Lutzoni F."/>
            <person name="Magnuson J."/>
            <person name="Mondo S."/>
            <person name="Nolan M."/>
            <person name="Ohm R."/>
            <person name="Pangilinan J."/>
            <person name="Park H.-J."/>
            <person name="Ramirez L."/>
            <person name="Alfaro M."/>
            <person name="Sun H."/>
            <person name="Tritt A."/>
            <person name="Yoshinaga Y."/>
            <person name="Zwiers L.-H."/>
            <person name="Turgeon B."/>
            <person name="Goodwin S."/>
            <person name="Spatafora J."/>
            <person name="Crous P."/>
            <person name="Grigoriev I."/>
        </authorList>
    </citation>
    <scope>NUCLEOTIDE SEQUENCE</scope>
    <source>
        <strain evidence="6">CBS 260.36</strain>
    </source>
</reference>